<dbReference type="EMBL" id="CP038810">
    <property type="protein sequence ID" value="QBZ98881.1"/>
    <property type="molecule type" value="Genomic_DNA"/>
</dbReference>
<evidence type="ECO:0000313" key="4">
    <source>
        <dbReference type="EMBL" id="QBZ98881.1"/>
    </source>
</evidence>
<dbReference type="Pfam" id="PF20041">
    <property type="entry name" value="DUF6443"/>
    <property type="match status" value="1"/>
</dbReference>
<dbReference type="Gene3D" id="2.180.10.10">
    <property type="entry name" value="RHS repeat-associated core"/>
    <property type="match status" value="1"/>
</dbReference>
<dbReference type="PANTHER" id="PTHR32305:SF15">
    <property type="entry name" value="PROTEIN RHSA-RELATED"/>
    <property type="match status" value="1"/>
</dbReference>
<protein>
    <recommendedName>
        <fullName evidence="3">DUF6443 domain-containing protein</fullName>
    </recommendedName>
</protein>
<dbReference type="RefSeq" id="WP_136152763.1">
    <property type="nucleotide sequence ID" value="NZ_CP038810.1"/>
</dbReference>
<name>A0A4P7PV61_9FLAO</name>
<keyword evidence="2" id="KW-0732">Signal</keyword>
<gene>
    <name evidence="4" type="ORF">GS03_02393</name>
</gene>
<evidence type="ECO:0000313" key="5">
    <source>
        <dbReference type="Proteomes" id="UP000296862"/>
    </source>
</evidence>
<keyword evidence="5" id="KW-1185">Reference proteome</keyword>
<dbReference type="KEGG" id="fsn:GS03_02393"/>
<dbReference type="InterPro" id="IPR050708">
    <property type="entry name" value="T6SS_VgrG/RHS"/>
</dbReference>
<dbReference type="InterPro" id="IPR022385">
    <property type="entry name" value="Rhs_assc_core"/>
</dbReference>
<reference evidence="4 5" key="1">
    <citation type="submission" date="2019-04" db="EMBL/GenBank/DDBJ databases">
        <title>Flavobacterium sp. GS03.</title>
        <authorList>
            <person name="Kim H."/>
        </authorList>
    </citation>
    <scope>NUCLEOTIDE SEQUENCE [LARGE SCALE GENOMIC DNA]</scope>
    <source>
        <strain evidence="4 5">GS03</strain>
    </source>
</reference>
<accession>A0A4P7PV61</accession>
<dbReference type="PANTHER" id="PTHR32305">
    <property type="match status" value="1"/>
</dbReference>
<sequence length="1175" mass="133967">MKKIIVFISIVVPFIVLGQSTDQNYVKSTVYKTPTDRSILNPIPEQVTQNVTYFDGLGRPIQKIAHKQSGKGDDIVTHIEYDAFGRQTKEYLPIVNGHTLEYHNIDNTAVQSYYSPPAFSGLEYTDYPYSEKLLESSPLNRVMKQAAPGDDWHMGGGHEVKFDYQTNDKYEVKLYTASSDFVANTITLGNGGGGVFYEVNELYKTITTDENNNDTQEFKDKEGRVVLKRVYGTSVVGSTETQVWHETYYVYDQYGNLTFVIPPLVNDAGSQLEVLCYQYKYDYRNRLIEKKIPGKQWEYIAYNSQNMPVATGPVKNPWGSNTWGWLVTKYDVFGRVVYTGWVEGTDFKEERVTIESYLNATEWFENFTSEPTTIDDIPVNYSNQTKPLNMKLLTINYYDNYSYVGAPTLPSGVEGVDVLPSVKSLATGNWVRILDNPNNTNSELSYSLYDSKGRAIRTHKTNYLGGYTTVDSKLDFVGKPIYTNTYHKRVATSNEVVVKDTYEYTPEDRLLSHTHQINAGGIEELIAKNDYDDLGRLIIKQVGGQDITNYVGLQKVDYGYNIRGWLTDINYVDGLTPHEGTADLFAFKINYNTVENNVSNQVKALYNGNISETFWRSSTDNVLRKYGYQYDNLNRLKNSFYQKPNNVVPVTNMFNEQMSYDKNGNIQTLLRNGDFDSDFYGAIQIDNLSYVYDPDKKNQLLKVTDATNSPKGFRDDSNGTNDVNDDYMYDINGNLIRDENKFINNITYNHLNLPVLIFFGNGDRIDYLYDATGQKKSKKVTRELSEAITDYIDGYQYTDTILNFFPHAEGYVNVTPCAECENQMRFNYVYQYKDHLGNIRVSYGYDEVDEEIKIIEENHYYPFGLKHTKYNSEKNEYVLDEEYPERTKIVELPPGEKEIYKYKYNGKEWQDELGLNMYDYGARNYDPALGRWMNMDPLAEQYRRWSPYTYAMDNPVYFIDPDGMRTTAASAKNDDAATDNGEARDLQEWVARAGKRGKPGFVYNGWDEGNGNPPKKDENGNPPKKGKKGNILNWFTSEAGALYDVAEDDETNIDGVVIVYAHASPNLIVGPYGTIETPEAFDEILKEQSPAWKNFRENGGKLTLVIKGCSTGVEGGIAQQFSDFFEGLTVIGATNRYSAKSFAGVISWETGVINGGNWNVYYNNTLVNTFKGIKK</sequence>
<feature type="region of interest" description="Disordered" evidence="1">
    <location>
        <begin position="1001"/>
        <end position="1029"/>
    </location>
</feature>
<feature type="chain" id="PRO_5020429718" description="DUF6443 domain-containing protein" evidence="2">
    <location>
        <begin position="19"/>
        <end position="1175"/>
    </location>
</feature>
<dbReference type="InterPro" id="IPR045619">
    <property type="entry name" value="DUF6443"/>
</dbReference>
<evidence type="ECO:0000256" key="2">
    <source>
        <dbReference type="SAM" id="SignalP"/>
    </source>
</evidence>
<dbReference type="OrthoDB" id="2972467at2"/>
<dbReference type="NCBIfam" id="TIGR03696">
    <property type="entry name" value="Rhs_assc_core"/>
    <property type="match status" value="1"/>
</dbReference>
<proteinExistence type="predicted"/>
<evidence type="ECO:0000259" key="3">
    <source>
        <dbReference type="Pfam" id="PF20041"/>
    </source>
</evidence>
<feature type="signal peptide" evidence="2">
    <location>
        <begin position="1"/>
        <end position="18"/>
    </location>
</feature>
<dbReference type="Proteomes" id="UP000296862">
    <property type="component" value="Chromosome"/>
</dbReference>
<dbReference type="AlphaFoldDB" id="A0A4P7PV61"/>
<feature type="domain" description="DUF6443" evidence="3">
    <location>
        <begin position="28"/>
        <end position="166"/>
    </location>
</feature>
<evidence type="ECO:0000256" key="1">
    <source>
        <dbReference type="SAM" id="MobiDB-lite"/>
    </source>
</evidence>
<organism evidence="4 5">
    <name type="scientific">Flavobacterium sangjuense</name>
    <dbReference type="NCBI Taxonomy" id="2518177"/>
    <lineage>
        <taxon>Bacteria</taxon>
        <taxon>Pseudomonadati</taxon>
        <taxon>Bacteroidota</taxon>
        <taxon>Flavobacteriia</taxon>
        <taxon>Flavobacteriales</taxon>
        <taxon>Flavobacteriaceae</taxon>
        <taxon>Flavobacterium</taxon>
    </lineage>
</organism>